<evidence type="ECO:0000313" key="2">
    <source>
        <dbReference type="Proteomes" id="UP000285326"/>
    </source>
</evidence>
<reference evidence="1 2" key="1">
    <citation type="journal article" date="2018" name="BMC Genomics">
        <title>Comparative genome analyses reveal sequence features reflecting distinct modes of host-adaptation between dicot and monocot powdery mildew.</title>
        <authorList>
            <person name="Wu Y."/>
            <person name="Ma X."/>
            <person name="Pan Z."/>
            <person name="Kale S.D."/>
            <person name="Song Y."/>
            <person name="King H."/>
            <person name="Zhang Q."/>
            <person name="Presley C."/>
            <person name="Deng X."/>
            <person name="Wei C.I."/>
            <person name="Xiao S."/>
        </authorList>
    </citation>
    <scope>NUCLEOTIDE SEQUENCE [LARGE SCALE GENOMIC DNA]</scope>
    <source>
        <strain evidence="1">UMSG1</strain>
    </source>
</reference>
<gene>
    <name evidence="1" type="ORF">GcM1_244047</name>
</gene>
<protein>
    <submittedName>
        <fullName evidence="1">Uncharacterized protein</fullName>
    </submittedName>
</protein>
<sequence>MVLVKCKMRISPTVNVGIMVTSIRGSATKESRKVSKRPYQCVSFRQHISTSFGSQLDGDKTANIDEEF</sequence>
<accession>A0A420IFP7</accession>
<dbReference type="AlphaFoldDB" id="A0A420IFP7"/>
<proteinExistence type="predicted"/>
<organism evidence="1 2">
    <name type="scientific">Golovinomyces cichoracearum</name>
    <dbReference type="NCBI Taxonomy" id="62708"/>
    <lineage>
        <taxon>Eukaryota</taxon>
        <taxon>Fungi</taxon>
        <taxon>Dikarya</taxon>
        <taxon>Ascomycota</taxon>
        <taxon>Pezizomycotina</taxon>
        <taxon>Leotiomycetes</taxon>
        <taxon>Erysiphales</taxon>
        <taxon>Erysiphaceae</taxon>
        <taxon>Golovinomyces</taxon>
    </lineage>
</organism>
<dbReference type="Proteomes" id="UP000285326">
    <property type="component" value="Unassembled WGS sequence"/>
</dbReference>
<dbReference type="EMBL" id="MCBS01024467">
    <property type="protein sequence ID" value="RKF73361.1"/>
    <property type="molecule type" value="Genomic_DNA"/>
</dbReference>
<name>A0A420IFP7_9PEZI</name>
<evidence type="ECO:0000313" key="1">
    <source>
        <dbReference type="EMBL" id="RKF73361.1"/>
    </source>
</evidence>
<comment type="caution">
    <text evidence="1">The sequence shown here is derived from an EMBL/GenBank/DDBJ whole genome shotgun (WGS) entry which is preliminary data.</text>
</comment>